<evidence type="ECO:0000313" key="2">
    <source>
        <dbReference type="Proteomes" id="UP000651452"/>
    </source>
</evidence>
<evidence type="ECO:0000313" key="1">
    <source>
        <dbReference type="EMBL" id="KAF9691667.1"/>
    </source>
</evidence>
<dbReference type="SUPFAM" id="SSF81901">
    <property type="entry name" value="HCP-like"/>
    <property type="match status" value="1"/>
</dbReference>
<reference evidence="1" key="2">
    <citation type="submission" date="2020-09" db="EMBL/GenBank/DDBJ databases">
        <title>Reference genome assembly for Australian Ascochyta lentis isolate Al4.</title>
        <authorList>
            <person name="Lee R.C."/>
            <person name="Farfan-Caceres L.M."/>
            <person name="Debler J.W."/>
            <person name="Williams A.H."/>
            <person name="Henares B.M."/>
        </authorList>
    </citation>
    <scope>NUCLEOTIDE SEQUENCE</scope>
    <source>
        <strain evidence="1">Al4</strain>
    </source>
</reference>
<sequence length="446" mass="49480">MSSSRLLARSASSIVRPDVCVFCRARQLLPVNCNSAFRLPAKATHSNVIKRTYAQKLDVKRLRADVDKKGRFGWYALTKKQGVLLVERDKAEAIYNDFVAHKDKKEYGKLVKQFTTKYGVSLEDMAGLALVTYTIPELSDPTKRAMLPPSQHKTVAGLILQGCAENEEPLAIKHIMTAVYLNAHTTAPGARDIALLFPKSEILKYQKTLEKLASKDDPEALTLQGLFAEKDNQPAKARLLYEKALKVSWVFTYAPGARHPAQLPITAPWNALGYLLKNDKDPAIRAQAQHAFEQGANKADDPLSYFELAAFFDRSSVEWLKCISKAAASGHREAMVRLAEFYRDTATKDAPILEADRSGKLRQALDWVLSWRPGSAEKLAVEWYEAAGSAGHKAALLQLADWYESLGEKGKAREVLQRVVAPVAGVEEWPQAVHQAKGRLSGIRTA</sequence>
<comment type="caution">
    <text evidence="1">The sequence shown here is derived from an EMBL/GenBank/DDBJ whole genome shotgun (WGS) entry which is preliminary data.</text>
</comment>
<name>A0A8H7IVM5_9PLEO</name>
<dbReference type="AlphaFoldDB" id="A0A8H7IVM5"/>
<dbReference type="Gene3D" id="1.25.40.10">
    <property type="entry name" value="Tetratricopeptide repeat domain"/>
    <property type="match status" value="1"/>
</dbReference>
<dbReference type="InterPro" id="IPR011990">
    <property type="entry name" value="TPR-like_helical_dom_sf"/>
</dbReference>
<dbReference type="OrthoDB" id="5379420at2759"/>
<dbReference type="Proteomes" id="UP000651452">
    <property type="component" value="Unassembled WGS sequence"/>
</dbReference>
<proteinExistence type="predicted"/>
<gene>
    <name evidence="1" type="ORF">EKO04_010415</name>
</gene>
<protein>
    <submittedName>
        <fullName evidence="1">Uncharacterized protein</fullName>
    </submittedName>
</protein>
<organism evidence="1 2">
    <name type="scientific">Ascochyta lentis</name>
    <dbReference type="NCBI Taxonomy" id="205686"/>
    <lineage>
        <taxon>Eukaryota</taxon>
        <taxon>Fungi</taxon>
        <taxon>Dikarya</taxon>
        <taxon>Ascomycota</taxon>
        <taxon>Pezizomycotina</taxon>
        <taxon>Dothideomycetes</taxon>
        <taxon>Pleosporomycetidae</taxon>
        <taxon>Pleosporales</taxon>
        <taxon>Pleosporineae</taxon>
        <taxon>Didymellaceae</taxon>
        <taxon>Ascochyta</taxon>
    </lineage>
</organism>
<keyword evidence="2" id="KW-1185">Reference proteome</keyword>
<reference evidence="1" key="1">
    <citation type="submission" date="2018-12" db="EMBL/GenBank/DDBJ databases">
        <authorList>
            <person name="Syme R.A."/>
            <person name="Farfan-Caceres L."/>
            <person name="Lichtenzveig J."/>
        </authorList>
    </citation>
    <scope>NUCLEOTIDE SEQUENCE</scope>
    <source>
        <strain evidence="1">Al4</strain>
    </source>
</reference>
<accession>A0A8H7IVM5</accession>
<dbReference type="EMBL" id="RZGK01000020">
    <property type="protein sequence ID" value="KAF9691667.1"/>
    <property type="molecule type" value="Genomic_DNA"/>
</dbReference>